<evidence type="ECO:0000259" key="5">
    <source>
        <dbReference type="Pfam" id="PF00551"/>
    </source>
</evidence>
<evidence type="ECO:0000256" key="3">
    <source>
        <dbReference type="ARBA" id="ARBA00022679"/>
    </source>
</evidence>
<evidence type="ECO:0000259" key="6">
    <source>
        <dbReference type="Pfam" id="PF02911"/>
    </source>
</evidence>
<dbReference type="EC" id="2.1.2.9" evidence="2"/>
<dbReference type="InterPro" id="IPR005793">
    <property type="entry name" value="Formyl_trans_C"/>
</dbReference>
<evidence type="ECO:0000256" key="4">
    <source>
        <dbReference type="ARBA" id="ARBA00022917"/>
    </source>
</evidence>
<protein>
    <recommendedName>
        <fullName evidence="2">methionyl-tRNA formyltransferase</fullName>
        <ecNumber evidence="2">2.1.2.9</ecNumber>
    </recommendedName>
</protein>
<evidence type="ECO:0000313" key="8">
    <source>
        <dbReference type="Proteomes" id="UP000034371"/>
    </source>
</evidence>
<keyword evidence="4" id="KW-0648">Protein biosynthesis</keyword>
<dbReference type="EMBL" id="LCBY01000080">
    <property type="protein sequence ID" value="KKS19564.1"/>
    <property type="molecule type" value="Genomic_DNA"/>
</dbReference>
<reference evidence="7 8" key="1">
    <citation type="journal article" date="2015" name="Nature">
        <title>rRNA introns, odd ribosomes, and small enigmatic genomes across a large radiation of phyla.</title>
        <authorList>
            <person name="Brown C.T."/>
            <person name="Hug L.A."/>
            <person name="Thomas B.C."/>
            <person name="Sharon I."/>
            <person name="Castelle C.J."/>
            <person name="Singh A."/>
            <person name="Wilkins M.J."/>
            <person name="Williams K.H."/>
            <person name="Banfield J.F."/>
        </authorList>
    </citation>
    <scope>NUCLEOTIDE SEQUENCE [LARGE SCALE GENOMIC DNA]</scope>
</reference>
<dbReference type="Proteomes" id="UP000034371">
    <property type="component" value="Unassembled WGS sequence"/>
</dbReference>
<comment type="similarity">
    <text evidence="1">Belongs to the Fmt family.</text>
</comment>
<sequence length="289" mass="32636">MNIIFFGSSTDSVIVLDALNKKYPVSCVITQPAKPVGRKKIITPTPVEMWAKKNNMPILTFKQHAEKPWLFESNEDVINSIETFKPDIIVTACFGQKIPAELTSKPLHGAINVHPSLLPRWRGGDPVPWTILAGDAQTGVTITTVTKNFDDGKIVAQKKIPVTEKITPHELRTKLFTLGAKLLLETLPDYLSGKNKGVEQKKEDVTVARRLTRDDGFIEWNEFVTALQSNDPKLERKFRAFFPWPGLWTKISVHGQDKRVKILKLLPLTVQLEGKNPVDWKTFEKAYIT</sequence>
<dbReference type="AlphaFoldDB" id="A0A0G0X3C4"/>
<feature type="domain" description="Formyl transferase C-terminal" evidence="6">
    <location>
        <begin position="211"/>
        <end position="269"/>
    </location>
</feature>
<dbReference type="InterPro" id="IPR041711">
    <property type="entry name" value="Met-tRNA-FMT_N"/>
</dbReference>
<name>A0A0G0X3C4_9BACT</name>
<keyword evidence="3 7" id="KW-0808">Transferase</keyword>
<dbReference type="Pfam" id="PF02911">
    <property type="entry name" value="Formyl_trans_C"/>
    <property type="match status" value="1"/>
</dbReference>
<dbReference type="PATRIC" id="fig|1618487.3.peg.916"/>
<dbReference type="InterPro" id="IPR044135">
    <property type="entry name" value="Met-tRNA-FMT_C"/>
</dbReference>
<comment type="caution">
    <text evidence="7">The sequence shown here is derived from an EMBL/GenBank/DDBJ whole genome shotgun (WGS) entry which is preliminary data.</text>
</comment>
<proteinExistence type="inferred from homology"/>
<dbReference type="SUPFAM" id="SSF53328">
    <property type="entry name" value="Formyltransferase"/>
    <property type="match status" value="1"/>
</dbReference>
<dbReference type="SUPFAM" id="SSF50486">
    <property type="entry name" value="FMT C-terminal domain-like"/>
    <property type="match status" value="1"/>
</dbReference>
<dbReference type="InterPro" id="IPR036477">
    <property type="entry name" value="Formyl_transf_N_sf"/>
</dbReference>
<dbReference type="Gene3D" id="3.40.50.12230">
    <property type="match status" value="1"/>
</dbReference>
<evidence type="ECO:0000256" key="2">
    <source>
        <dbReference type="ARBA" id="ARBA00012261"/>
    </source>
</evidence>
<evidence type="ECO:0000313" key="7">
    <source>
        <dbReference type="EMBL" id="KKS19564.1"/>
    </source>
</evidence>
<organism evidence="7 8">
    <name type="scientific">Candidatus Roizmanbacteria bacterium GW2011_GWC2_41_7</name>
    <dbReference type="NCBI Taxonomy" id="1618487"/>
    <lineage>
        <taxon>Bacteria</taxon>
        <taxon>Candidatus Roizmaniibacteriota</taxon>
    </lineage>
</organism>
<dbReference type="Pfam" id="PF00551">
    <property type="entry name" value="Formyl_trans_N"/>
    <property type="match status" value="1"/>
</dbReference>
<dbReference type="PANTHER" id="PTHR11138:SF5">
    <property type="entry name" value="METHIONYL-TRNA FORMYLTRANSFERASE, MITOCHONDRIAL"/>
    <property type="match status" value="1"/>
</dbReference>
<feature type="domain" description="Formyl transferase N-terminal" evidence="5">
    <location>
        <begin position="1"/>
        <end position="186"/>
    </location>
</feature>
<evidence type="ECO:0000256" key="1">
    <source>
        <dbReference type="ARBA" id="ARBA00010699"/>
    </source>
</evidence>
<accession>A0A0G0X3C4</accession>
<dbReference type="CDD" id="cd08704">
    <property type="entry name" value="Met_tRNA_FMT_C"/>
    <property type="match status" value="1"/>
</dbReference>
<dbReference type="InterPro" id="IPR005794">
    <property type="entry name" value="Fmt"/>
</dbReference>
<dbReference type="PANTHER" id="PTHR11138">
    <property type="entry name" value="METHIONYL-TRNA FORMYLTRANSFERASE"/>
    <property type="match status" value="1"/>
</dbReference>
<dbReference type="NCBIfam" id="TIGR00460">
    <property type="entry name" value="fmt"/>
    <property type="match status" value="1"/>
</dbReference>
<dbReference type="CDD" id="cd08646">
    <property type="entry name" value="FMT_core_Met-tRNA-FMT_N"/>
    <property type="match status" value="1"/>
</dbReference>
<dbReference type="GO" id="GO:0004479">
    <property type="term" value="F:methionyl-tRNA formyltransferase activity"/>
    <property type="evidence" value="ECO:0007669"/>
    <property type="project" value="UniProtKB-EC"/>
</dbReference>
<dbReference type="InterPro" id="IPR011034">
    <property type="entry name" value="Formyl_transferase-like_C_sf"/>
</dbReference>
<dbReference type="InterPro" id="IPR002376">
    <property type="entry name" value="Formyl_transf_N"/>
</dbReference>
<gene>
    <name evidence="7" type="ORF">UU78_C0080G0003</name>
</gene>